<evidence type="ECO:0000313" key="2">
    <source>
        <dbReference type="Proteomes" id="UP001305421"/>
    </source>
</evidence>
<keyword evidence="2" id="KW-1185">Reference proteome</keyword>
<sequence length="48" mass="5126">MLHLRKYPATARPAFTAPLVAAALRNLYDIGMKTFSCDAGRCGAASKV</sequence>
<accession>A0ABY9YCK7</accession>
<proteinExistence type="predicted"/>
<gene>
    <name evidence="1" type="ORF">PDM28_16065</name>
</gene>
<protein>
    <submittedName>
        <fullName evidence="1">Uncharacterized protein</fullName>
    </submittedName>
</protein>
<evidence type="ECO:0000313" key="1">
    <source>
        <dbReference type="EMBL" id="WNH48170.1"/>
    </source>
</evidence>
<name>A0ABY9YCK7_9GAMM</name>
<dbReference type="Proteomes" id="UP001305421">
    <property type="component" value="Chromosome"/>
</dbReference>
<dbReference type="RefSeq" id="WP_311182822.1">
    <property type="nucleotide sequence ID" value="NZ_CP115543.1"/>
</dbReference>
<organism evidence="1 2">
    <name type="scientific">Stenotrophomonas aracearum</name>
    <dbReference type="NCBI Taxonomy" id="3003272"/>
    <lineage>
        <taxon>Bacteria</taxon>
        <taxon>Pseudomonadati</taxon>
        <taxon>Pseudomonadota</taxon>
        <taxon>Gammaproteobacteria</taxon>
        <taxon>Lysobacterales</taxon>
        <taxon>Lysobacteraceae</taxon>
        <taxon>Stenotrophomonas</taxon>
    </lineage>
</organism>
<reference evidence="1 2" key="1">
    <citation type="submission" date="2022-12" db="EMBL/GenBank/DDBJ databases">
        <title>Two new species, Stenotrophomonas aracearum and Stenotrophomonas oahuensis, isolated from Anthurium (Araceae family) in Hawaii.</title>
        <authorList>
            <person name="Chunag S.C."/>
            <person name="Dobhal S."/>
            <person name="Alvarez A."/>
            <person name="Arif M."/>
        </authorList>
    </citation>
    <scope>NUCLEOTIDE SEQUENCE [LARGE SCALE GENOMIC DNA]</scope>
    <source>
        <strain evidence="1 2">A5588</strain>
    </source>
</reference>
<dbReference type="EMBL" id="CP115543">
    <property type="protein sequence ID" value="WNH48170.1"/>
    <property type="molecule type" value="Genomic_DNA"/>
</dbReference>